<gene>
    <name evidence="1" type="ORF">BRADI_1g68455v3</name>
</gene>
<dbReference type="Gramene" id="PNT77759">
    <property type="protein sequence ID" value="PNT77759"/>
    <property type="gene ID" value="BRADI_1g68455v3"/>
</dbReference>
<evidence type="ECO:0000313" key="2">
    <source>
        <dbReference type="EnsemblPlants" id="PNT77759"/>
    </source>
</evidence>
<dbReference type="EMBL" id="CM000880">
    <property type="protein sequence ID" value="PNT77759.1"/>
    <property type="molecule type" value="Genomic_DNA"/>
</dbReference>
<name>A0A2K2DU11_BRADI</name>
<reference evidence="2" key="3">
    <citation type="submission" date="2018-08" db="UniProtKB">
        <authorList>
            <consortium name="EnsemblPlants"/>
        </authorList>
    </citation>
    <scope>IDENTIFICATION</scope>
    <source>
        <strain evidence="2">cv. Bd21</strain>
    </source>
</reference>
<dbReference type="AlphaFoldDB" id="A0A2K2DU11"/>
<sequence length="61" mass="7012">MRRPRRERPATICSILGSSSLFQRQEPELNNKPSLAYCLSSSLEHPSTHTDTLCYFTFTHV</sequence>
<organism evidence="1">
    <name type="scientific">Brachypodium distachyon</name>
    <name type="common">Purple false brome</name>
    <name type="synonym">Trachynia distachya</name>
    <dbReference type="NCBI Taxonomy" id="15368"/>
    <lineage>
        <taxon>Eukaryota</taxon>
        <taxon>Viridiplantae</taxon>
        <taxon>Streptophyta</taxon>
        <taxon>Embryophyta</taxon>
        <taxon>Tracheophyta</taxon>
        <taxon>Spermatophyta</taxon>
        <taxon>Magnoliopsida</taxon>
        <taxon>Liliopsida</taxon>
        <taxon>Poales</taxon>
        <taxon>Poaceae</taxon>
        <taxon>BOP clade</taxon>
        <taxon>Pooideae</taxon>
        <taxon>Stipodae</taxon>
        <taxon>Brachypodieae</taxon>
        <taxon>Brachypodium</taxon>
    </lineage>
</organism>
<evidence type="ECO:0000313" key="1">
    <source>
        <dbReference type="EMBL" id="PNT77759.1"/>
    </source>
</evidence>
<proteinExistence type="predicted"/>
<reference evidence="1" key="2">
    <citation type="submission" date="2017-06" db="EMBL/GenBank/DDBJ databases">
        <title>WGS assembly of Brachypodium distachyon.</title>
        <authorList>
            <consortium name="The International Brachypodium Initiative"/>
            <person name="Lucas S."/>
            <person name="Harmon-Smith M."/>
            <person name="Lail K."/>
            <person name="Tice H."/>
            <person name="Grimwood J."/>
            <person name="Bruce D."/>
            <person name="Barry K."/>
            <person name="Shu S."/>
            <person name="Lindquist E."/>
            <person name="Wang M."/>
            <person name="Pitluck S."/>
            <person name="Vogel J.P."/>
            <person name="Garvin D.F."/>
            <person name="Mockler T.C."/>
            <person name="Schmutz J."/>
            <person name="Rokhsar D."/>
            <person name="Bevan M.W."/>
        </authorList>
    </citation>
    <scope>NUCLEOTIDE SEQUENCE</scope>
    <source>
        <strain evidence="1">Bd21</strain>
    </source>
</reference>
<reference evidence="1 2" key="1">
    <citation type="journal article" date="2010" name="Nature">
        <title>Genome sequencing and analysis of the model grass Brachypodium distachyon.</title>
        <authorList>
            <consortium name="International Brachypodium Initiative"/>
        </authorList>
    </citation>
    <scope>NUCLEOTIDE SEQUENCE [LARGE SCALE GENOMIC DNA]</scope>
    <source>
        <strain evidence="1 2">Bd21</strain>
    </source>
</reference>
<dbReference type="EnsemblPlants" id="PNT77759">
    <property type="protein sequence ID" value="PNT77759"/>
    <property type="gene ID" value="BRADI_1g68455v3"/>
</dbReference>
<dbReference type="Proteomes" id="UP000008810">
    <property type="component" value="Chromosome 1"/>
</dbReference>
<keyword evidence="3" id="KW-1185">Reference proteome</keyword>
<evidence type="ECO:0000313" key="3">
    <source>
        <dbReference type="Proteomes" id="UP000008810"/>
    </source>
</evidence>
<dbReference type="InParanoid" id="A0A2K2DU11"/>
<protein>
    <submittedName>
        <fullName evidence="1 2">Uncharacterized protein</fullName>
    </submittedName>
</protein>
<accession>A0A2K2DU11</accession>